<comment type="caution">
    <text evidence="1">The sequence shown here is derived from an EMBL/GenBank/DDBJ whole genome shotgun (WGS) entry which is preliminary data.</text>
</comment>
<accession>A0A8T0PIH1</accession>
<keyword evidence="2" id="KW-1185">Reference proteome</keyword>
<gene>
    <name evidence="1" type="ORF">PVAP13_8KG155402</name>
</gene>
<feature type="non-terminal residue" evidence="1">
    <location>
        <position position="241"/>
    </location>
</feature>
<organism evidence="1 2">
    <name type="scientific">Panicum virgatum</name>
    <name type="common">Blackwell switchgrass</name>
    <dbReference type="NCBI Taxonomy" id="38727"/>
    <lineage>
        <taxon>Eukaryota</taxon>
        <taxon>Viridiplantae</taxon>
        <taxon>Streptophyta</taxon>
        <taxon>Embryophyta</taxon>
        <taxon>Tracheophyta</taxon>
        <taxon>Spermatophyta</taxon>
        <taxon>Magnoliopsida</taxon>
        <taxon>Liliopsida</taxon>
        <taxon>Poales</taxon>
        <taxon>Poaceae</taxon>
        <taxon>PACMAD clade</taxon>
        <taxon>Panicoideae</taxon>
        <taxon>Panicodae</taxon>
        <taxon>Paniceae</taxon>
        <taxon>Panicinae</taxon>
        <taxon>Panicum</taxon>
        <taxon>Panicum sect. Hiantes</taxon>
    </lineage>
</organism>
<name>A0A8T0PIH1_PANVG</name>
<evidence type="ECO:0000313" key="1">
    <source>
        <dbReference type="EMBL" id="KAG2561743.1"/>
    </source>
</evidence>
<evidence type="ECO:0000313" key="2">
    <source>
        <dbReference type="Proteomes" id="UP000823388"/>
    </source>
</evidence>
<dbReference type="Proteomes" id="UP000823388">
    <property type="component" value="Chromosome 8K"/>
</dbReference>
<dbReference type="AlphaFoldDB" id="A0A8T0PIH1"/>
<dbReference type="EMBL" id="CM029051">
    <property type="protein sequence ID" value="KAG2561743.1"/>
    <property type="molecule type" value="Genomic_DNA"/>
</dbReference>
<reference evidence="1" key="1">
    <citation type="submission" date="2020-05" db="EMBL/GenBank/DDBJ databases">
        <title>WGS assembly of Panicum virgatum.</title>
        <authorList>
            <person name="Lovell J.T."/>
            <person name="Jenkins J."/>
            <person name="Shu S."/>
            <person name="Juenger T.E."/>
            <person name="Schmutz J."/>
        </authorList>
    </citation>
    <scope>NUCLEOTIDE SEQUENCE</scope>
    <source>
        <strain evidence="1">AP13</strain>
    </source>
</reference>
<protein>
    <submittedName>
        <fullName evidence="1">Uncharacterized protein</fullName>
    </submittedName>
</protein>
<proteinExistence type="predicted"/>
<sequence>MWNVIFHRYGATKADTKFIELVCDRSYMTFANLVLLKTKRGGNDSASLIFLDYDHQTETMIAANEDERKFRLWISIEQPSELMKSITPMKRPRDTTKKTHIDVPTAKEPIDAYKEWLEILQQEQPDTEDDDDNDDVRVAADEHRTHSLSLQKDWPTHAMRRTRKGKICGTLKGLSAAIKRKKSGSQKLKIDFSSSLGGPIGPNYRAFVDEVVLFMRKSAPLIGVKVWKDIDQNVKNSIALD</sequence>